<comment type="caution">
    <text evidence="2">The sequence shown here is derived from an EMBL/GenBank/DDBJ whole genome shotgun (WGS) entry which is preliminary data.</text>
</comment>
<evidence type="ECO:0000313" key="3">
    <source>
        <dbReference type="Proteomes" id="UP000093355"/>
    </source>
</evidence>
<dbReference type="STRING" id="904291.A7J15_04225"/>
<feature type="compositionally biased region" description="Basic and acidic residues" evidence="1">
    <location>
        <begin position="143"/>
        <end position="156"/>
    </location>
</feature>
<dbReference type="Pfam" id="PF03364">
    <property type="entry name" value="Polyketide_cyc"/>
    <property type="match status" value="1"/>
</dbReference>
<feature type="region of interest" description="Disordered" evidence="1">
    <location>
        <begin position="140"/>
        <end position="165"/>
    </location>
</feature>
<dbReference type="OrthoDB" id="3695445at2"/>
<keyword evidence="3" id="KW-1185">Reference proteome</keyword>
<organism evidence="2 3">
    <name type="scientific">Microbacterium sediminis</name>
    <dbReference type="NCBI Taxonomy" id="904291"/>
    <lineage>
        <taxon>Bacteria</taxon>
        <taxon>Bacillati</taxon>
        <taxon>Actinomycetota</taxon>
        <taxon>Actinomycetes</taxon>
        <taxon>Micrococcales</taxon>
        <taxon>Microbacteriaceae</taxon>
        <taxon>Microbacterium</taxon>
    </lineage>
</organism>
<dbReference type="EMBL" id="LXMD01000021">
    <property type="protein sequence ID" value="OCG74864.1"/>
    <property type="molecule type" value="Genomic_DNA"/>
</dbReference>
<sequence>MTKLRAEVDVDAPVSQVYNQWTQFESFPEFLGAVKSVDQIDDVRTLWNVSIAGREHSFYADIVEQVPDRQIAWQSTDGKFHTGRVDFTPNAEGTHVALEMEWEPEGLLEAAGAAIGIDDAQARTDLRRFKEFIENRGSATGEWRGEIHGGVEDSRPGEQSGSVGA</sequence>
<dbReference type="InterPro" id="IPR047137">
    <property type="entry name" value="ORF3"/>
</dbReference>
<gene>
    <name evidence="2" type="ORF">A7J15_04225</name>
</gene>
<dbReference type="InterPro" id="IPR005031">
    <property type="entry name" value="COQ10_START"/>
</dbReference>
<dbReference type="Proteomes" id="UP000093355">
    <property type="component" value="Unassembled WGS sequence"/>
</dbReference>
<name>A0A1B9NE85_9MICO</name>
<evidence type="ECO:0000256" key="1">
    <source>
        <dbReference type="SAM" id="MobiDB-lite"/>
    </source>
</evidence>
<protein>
    <submittedName>
        <fullName evidence="2">Uncharacterized protein</fullName>
    </submittedName>
</protein>
<dbReference type="PANTHER" id="PTHR33824:SF7">
    <property type="entry name" value="POLYKETIDE CYCLASE_DEHYDRASE AND LIPID TRANSPORT SUPERFAMILY PROTEIN"/>
    <property type="match status" value="1"/>
</dbReference>
<dbReference type="Gene3D" id="3.30.530.20">
    <property type="match status" value="1"/>
</dbReference>
<dbReference type="SUPFAM" id="SSF55961">
    <property type="entry name" value="Bet v1-like"/>
    <property type="match status" value="1"/>
</dbReference>
<proteinExistence type="predicted"/>
<reference evidence="2 3" key="1">
    <citation type="submission" date="2016-05" db="EMBL/GenBank/DDBJ databases">
        <authorList>
            <person name="Lavstsen T."/>
            <person name="Jespersen J.S."/>
        </authorList>
    </citation>
    <scope>NUCLEOTIDE SEQUENCE [LARGE SCALE GENOMIC DNA]</scope>
    <source>
        <strain evidence="2 3">YLB-01</strain>
    </source>
</reference>
<dbReference type="PANTHER" id="PTHR33824">
    <property type="entry name" value="POLYKETIDE CYCLASE/DEHYDRASE AND LIPID TRANSPORT SUPERFAMILY PROTEIN"/>
    <property type="match status" value="1"/>
</dbReference>
<dbReference type="AlphaFoldDB" id="A0A1B9NE85"/>
<accession>A0A1B9NE85</accession>
<evidence type="ECO:0000313" key="2">
    <source>
        <dbReference type="EMBL" id="OCG74864.1"/>
    </source>
</evidence>
<dbReference type="CDD" id="cd07817">
    <property type="entry name" value="SRPBCC_8"/>
    <property type="match status" value="1"/>
</dbReference>
<dbReference type="InterPro" id="IPR023393">
    <property type="entry name" value="START-like_dom_sf"/>
</dbReference>